<dbReference type="Proteomes" id="UP000738359">
    <property type="component" value="Unassembled WGS sequence"/>
</dbReference>
<name>A0A9P6JBR9_MORAP</name>
<dbReference type="InterPro" id="IPR053206">
    <property type="entry name" value="Dimeric_xanthone_biosynth"/>
</dbReference>
<proteinExistence type="predicted"/>
<reference evidence="2" key="1">
    <citation type="journal article" date="2020" name="Fungal Divers.">
        <title>Resolving the Mortierellaceae phylogeny through synthesis of multi-gene phylogenetics and phylogenomics.</title>
        <authorList>
            <person name="Vandepol N."/>
            <person name="Liber J."/>
            <person name="Desiro A."/>
            <person name="Na H."/>
            <person name="Kennedy M."/>
            <person name="Barry K."/>
            <person name="Grigoriev I.V."/>
            <person name="Miller A.N."/>
            <person name="O'Donnell K."/>
            <person name="Stajich J.E."/>
            <person name="Bonito G."/>
        </authorList>
    </citation>
    <scope>NUCLEOTIDE SEQUENCE</scope>
    <source>
        <strain evidence="2">CK1249</strain>
    </source>
</reference>
<dbReference type="PANTHER" id="PTHR38048">
    <property type="entry name" value="EXPRESSED PROTEIN"/>
    <property type="match status" value="1"/>
</dbReference>
<keyword evidence="3" id="KW-1185">Reference proteome</keyword>
<dbReference type="OrthoDB" id="58416at2759"/>
<feature type="domain" description="Hemerythrin-like" evidence="1">
    <location>
        <begin position="10"/>
        <end position="134"/>
    </location>
</feature>
<dbReference type="AlphaFoldDB" id="A0A9P6JBR9"/>
<dbReference type="InterPro" id="IPR012312">
    <property type="entry name" value="Hemerythrin-like"/>
</dbReference>
<evidence type="ECO:0000313" key="3">
    <source>
        <dbReference type="Proteomes" id="UP000738359"/>
    </source>
</evidence>
<dbReference type="CDD" id="cd12108">
    <property type="entry name" value="Hr-like"/>
    <property type="match status" value="1"/>
</dbReference>
<evidence type="ECO:0000313" key="2">
    <source>
        <dbReference type="EMBL" id="KAF9966808.1"/>
    </source>
</evidence>
<organism evidence="2 3">
    <name type="scientific">Mortierella alpina</name>
    <name type="common">Oleaginous fungus</name>
    <name type="synonym">Mortierella renispora</name>
    <dbReference type="NCBI Taxonomy" id="64518"/>
    <lineage>
        <taxon>Eukaryota</taxon>
        <taxon>Fungi</taxon>
        <taxon>Fungi incertae sedis</taxon>
        <taxon>Mucoromycota</taxon>
        <taxon>Mortierellomycotina</taxon>
        <taxon>Mortierellomycetes</taxon>
        <taxon>Mortierellales</taxon>
        <taxon>Mortierellaceae</taxon>
        <taxon>Mortierella</taxon>
    </lineage>
</organism>
<protein>
    <recommendedName>
        <fullName evidence="1">Hemerythrin-like domain-containing protein</fullName>
    </recommendedName>
</protein>
<dbReference type="Gene3D" id="1.20.120.520">
    <property type="entry name" value="nmb1532 protein domain like"/>
    <property type="match status" value="1"/>
</dbReference>
<accession>A0A9P6JBR9</accession>
<comment type="caution">
    <text evidence="2">The sequence shown here is derived from an EMBL/GenBank/DDBJ whole genome shotgun (WGS) entry which is preliminary data.</text>
</comment>
<gene>
    <name evidence="2" type="ORF">BGZ70_001169</name>
</gene>
<dbReference type="EMBL" id="JAAAHY010000125">
    <property type="protein sequence ID" value="KAF9966808.1"/>
    <property type="molecule type" value="Genomic_DNA"/>
</dbReference>
<dbReference type="Pfam" id="PF01814">
    <property type="entry name" value="Hemerythrin"/>
    <property type="match status" value="1"/>
</dbReference>
<dbReference type="PANTHER" id="PTHR38048:SF1">
    <property type="entry name" value="HEMERYTHRIN-LIKE DOMAIN-CONTAINING PROTEIN"/>
    <property type="match status" value="1"/>
</dbReference>
<sequence>MLRFHQYYSDHLVAIHNSLRREMRSCIRTLSGASQPSSVKTSLRNVIQFCRHLQGHHDLEEAVIFPSFAAVTDISHWSHSHEQLEHTLGKIRALAQQGIDQDGKDFSTQKEALVEELETLSDIVLPHLSDEEYLSKPEETIKLWPTEQAMRKAFPWMG</sequence>
<evidence type="ECO:0000259" key="1">
    <source>
        <dbReference type="Pfam" id="PF01814"/>
    </source>
</evidence>